<dbReference type="SUPFAM" id="SSF53756">
    <property type="entry name" value="UDP-Glycosyltransferase/glycogen phosphorylase"/>
    <property type="match status" value="1"/>
</dbReference>
<comment type="caution">
    <text evidence="3">The sequence shown here is derived from an EMBL/GenBank/DDBJ whole genome shotgun (WGS) entry which is preliminary data.</text>
</comment>
<evidence type="ECO:0000313" key="6">
    <source>
        <dbReference type="Proteomes" id="UP000228560"/>
    </source>
</evidence>
<dbReference type="GO" id="GO:0016757">
    <property type="term" value="F:glycosyltransferase activity"/>
    <property type="evidence" value="ECO:0007669"/>
    <property type="project" value="InterPro"/>
</dbReference>
<proteinExistence type="predicted"/>
<dbReference type="Gene3D" id="3.40.50.2000">
    <property type="entry name" value="Glycogen Phosphorylase B"/>
    <property type="match status" value="2"/>
</dbReference>
<dbReference type="InterPro" id="IPR001296">
    <property type="entry name" value="Glyco_trans_1"/>
</dbReference>
<feature type="domain" description="Glycosyl transferase family 1" evidence="1">
    <location>
        <begin position="194"/>
        <end position="359"/>
    </location>
</feature>
<feature type="domain" description="Glycosyltransferase subfamily 4-like N-terminal" evidence="2">
    <location>
        <begin position="14"/>
        <end position="182"/>
    </location>
</feature>
<dbReference type="Pfam" id="PF13439">
    <property type="entry name" value="Glyco_transf_4"/>
    <property type="match status" value="1"/>
</dbReference>
<dbReference type="InterPro" id="IPR028098">
    <property type="entry name" value="Glyco_trans_4-like_N"/>
</dbReference>
<sequence length="403" mass="46029">MRIAFFTNCYKPLINGVVTSIISLKEAYERKGQEVYIFAPRVEGYIDQEKNIFRYRSINLTNKVKYPIAIPLSFRVKKVITEFNPDIVHVHHPFILSSQAIMYGEKFGIPKILTLHTQYDQYAYYAAPLPQKLTQEVIKKIVSNLADKTDCITTPSESMKTLIKNYGIKNRIEVIPNAIELNSFQEKNERKCSEIKKRYNLKEDEKIILFVGRVASEKSIDKIIKALGIIKKQGISKTKLLIVGNGPAREELTHLVQALGVEEEVIFCGEVNYEEIRYYYKIADVFTMTSTSESFGIVTIEALASGLPVLAVKASGAMDILTDGFDGLLTDDNIEHFAKALEKIIRDPELRERLSKGALKTSAKYSINMISERMLNLYREIIAIQKFKGKEKKSFIKNIYLKR</sequence>
<dbReference type="InterPro" id="IPR050194">
    <property type="entry name" value="Glycosyltransferase_grp1"/>
</dbReference>
<organism evidence="3 5">
    <name type="scientific">Candidatus Infernicultor aquiphilus</name>
    <dbReference type="NCBI Taxonomy" id="1805029"/>
    <lineage>
        <taxon>Bacteria</taxon>
        <taxon>Pseudomonadati</taxon>
        <taxon>Atribacterota</taxon>
        <taxon>Candidatus Phoenicimicrobiia</taxon>
        <taxon>Candidatus Pheonicimicrobiales</taxon>
        <taxon>Candidatus Phoenicimicrobiaceae</taxon>
        <taxon>Candidatus Infernicultor</taxon>
    </lineage>
</organism>
<dbReference type="PANTHER" id="PTHR45947:SF3">
    <property type="entry name" value="SULFOQUINOVOSYL TRANSFERASE SQD2"/>
    <property type="match status" value="1"/>
</dbReference>
<evidence type="ECO:0000313" key="4">
    <source>
        <dbReference type="EMBL" id="PJB56725.1"/>
    </source>
</evidence>
<protein>
    <recommendedName>
        <fullName evidence="7">Glycosyl transferase family 1</fullName>
    </recommendedName>
</protein>
<evidence type="ECO:0000313" key="5">
    <source>
        <dbReference type="Proteomes" id="UP000182763"/>
    </source>
</evidence>
<evidence type="ECO:0000259" key="1">
    <source>
        <dbReference type="Pfam" id="PF00534"/>
    </source>
</evidence>
<dbReference type="Proteomes" id="UP000228560">
    <property type="component" value="Unassembled WGS sequence"/>
</dbReference>
<evidence type="ECO:0000313" key="3">
    <source>
        <dbReference type="EMBL" id="OIP72401.1"/>
    </source>
</evidence>
<name>A0A1J5GI22_9BACT</name>
<evidence type="ECO:0008006" key="7">
    <source>
        <dbReference type="Google" id="ProtNLM"/>
    </source>
</evidence>
<dbReference type="STRING" id="1805029.AUK42_02140"/>
<dbReference type="PANTHER" id="PTHR45947">
    <property type="entry name" value="SULFOQUINOVOSYL TRANSFERASE SQD2"/>
    <property type="match status" value="1"/>
</dbReference>
<evidence type="ECO:0000259" key="2">
    <source>
        <dbReference type="Pfam" id="PF13439"/>
    </source>
</evidence>
<accession>A0A2M8CCC2</accession>
<dbReference type="Proteomes" id="UP000182763">
    <property type="component" value="Unassembled WGS sequence"/>
</dbReference>
<accession>A0A1J5GI22</accession>
<dbReference type="AlphaFoldDB" id="A0A1J5GI22"/>
<reference evidence="3 5" key="1">
    <citation type="journal article" date="2016" name="Environ. Microbiol.">
        <title>Genomic resolution of a cold subsurface aquifer community provides metabolic insights for novel microbes adapted to high CO concentrations.</title>
        <authorList>
            <person name="Probst A.J."/>
            <person name="Castelle C.J."/>
            <person name="Singh A."/>
            <person name="Brown C.T."/>
            <person name="Anantharaman K."/>
            <person name="Sharon I."/>
            <person name="Hug L.A."/>
            <person name="Burstein D."/>
            <person name="Emerson J.B."/>
            <person name="Thomas B.C."/>
            <person name="Banfield J.F."/>
        </authorList>
    </citation>
    <scope>NUCLEOTIDE SEQUENCE [LARGE SCALE GENOMIC DNA]</scope>
    <source>
        <strain evidence="3">CG2_30_33_13</strain>
    </source>
</reference>
<dbReference type="EMBL" id="MNYY01000046">
    <property type="protein sequence ID" value="OIP72401.1"/>
    <property type="molecule type" value="Genomic_DNA"/>
</dbReference>
<dbReference type="Pfam" id="PF00534">
    <property type="entry name" value="Glycos_transf_1"/>
    <property type="match status" value="1"/>
</dbReference>
<reference evidence="4 6" key="2">
    <citation type="submission" date="2017-09" db="EMBL/GenBank/DDBJ databases">
        <title>Depth-based differentiation of microbial function through sediment-hosted aquifers and enrichment of novel symbionts in the deep terrestrial subsurface.</title>
        <authorList>
            <person name="Probst A.J."/>
            <person name="Ladd B."/>
            <person name="Jarett J.K."/>
            <person name="Geller-Mcgrath D.E."/>
            <person name="Sieber C.M."/>
            <person name="Emerson J.B."/>
            <person name="Anantharaman K."/>
            <person name="Thomas B.C."/>
            <person name="Malmstrom R."/>
            <person name="Stieglmeier M."/>
            <person name="Klingl A."/>
            <person name="Woyke T."/>
            <person name="Ryan C.M."/>
            <person name="Banfield J.F."/>
        </authorList>
    </citation>
    <scope>NUCLEOTIDE SEQUENCE [LARGE SCALE GENOMIC DNA]</scope>
    <source>
        <strain evidence="4">CG_4_9_14_3_um_filter_33_16</strain>
    </source>
</reference>
<gene>
    <name evidence="3" type="ORF">AUK42_02140</name>
    <name evidence="4" type="ORF">CO097_04585</name>
</gene>
<dbReference type="EMBL" id="PFTV01000110">
    <property type="protein sequence ID" value="PJB56725.1"/>
    <property type="molecule type" value="Genomic_DNA"/>
</dbReference>